<dbReference type="PANTHER" id="PTHR12855:SF10">
    <property type="entry name" value="DNA METHYLTRANSFERASE 1-ASSOCIATED PROTEIN 1"/>
    <property type="match status" value="1"/>
</dbReference>
<evidence type="ECO:0000313" key="11">
    <source>
        <dbReference type="Proteomes" id="UP001390339"/>
    </source>
</evidence>
<feature type="compositionally biased region" description="Basic residues" evidence="8">
    <location>
        <begin position="61"/>
        <end position="70"/>
    </location>
</feature>
<feature type="region of interest" description="Disordered" evidence="8">
    <location>
        <begin position="340"/>
        <end position="439"/>
    </location>
</feature>
<reference evidence="10 11" key="1">
    <citation type="journal article" date="2024" name="IMA Fungus">
        <title>Apiospora arundinis, a panoply of carbohydrate-active enzymes and secondary metabolites.</title>
        <authorList>
            <person name="Sorensen T."/>
            <person name="Petersen C."/>
            <person name="Muurmann A.T."/>
            <person name="Christiansen J.V."/>
            <person name="Brundto M.L."/>
            <person name="Overgaard C.K."/>
            <person name="Boysen A.T."/>
            <person name="Wollenberg R.D."/>
            <person name="Larsen T.O."/>
            <person name="Sorensen J.L."/>
            <person name="Nielsen K.L."/>
            <person name="Sondergaard T.E."/>
        </authorList>
    </citation>
    <scope>NUCLEOTIDE SEQUENCE [LARGE SCALE GENOMIC DNA]</scope>
    <source>
        <strain evidence="10 11">AAU 773</strain>
    </source>
</reference>
<dbReference type="EMBL" id="JAPCWZ010000002">
    <property type="protein sequence ID" value="KAK8877418.1"/>
    <property type="molecule type" value="Genomic_DNA"/>
</dbReference>
<proteinExistence type="inferred from homology"/>
<evidence type="ECO:0000256" key="8">
    <source>
        <dbReference type="SAM" id="MobiDB-lite"/>
    </source>
</evidence>
<feature type="compositionally biased region" description="Basic and acidic residues" evidence="8">
    <location>
        <begin position="582"/>
        <end position="618"/>
    </location>
</feature>
<evidence type="ECO:0000256" key="1">
    <source>
        <dbReference type="ARBA" id="ARBA00004123"/>
    </source>
</evidence>
<evidence type="ECO:0000256" key="5">
    <source>
        <dbReference type="ARBA" id="ARBA00023015"/>
    </source>
</evidence>
<sequence length="664" mass="73134">MTSHDVREMLNLPTEGGGSRPAKKQRTSMARQNLKGLAREVQNLGGDNPIAIVPEISSFKKRRFGSRKPAARWEMRPFRNSARGDESLILRHWRRKTDVQPTAPQPEQQQENGQPSEDTKMDTDSGESKPEGLEDSSFAKFNVKVDVPQYSEDQYNSTLANSDWTKDETDYLMDAVRDYDLRWPLIWDRYDYQSKEGDASTDSSTAVVPARKTRTLEDLKARYYEVAAKMMAVQRPVQYMNQAEFSLHEIMVNFKPEDETRRKKFAEAQMGRSKEEAREEESLLLEVRRILARTEKFNQERRELYSRLDYPTTETTQDLSSFKTSNGLHTLLQNLMTADKSKKRKSLMGTDGQNTPASAGPSAPAGSTPLAEQRRESIAASASGHGHGHSRNDSVASTSDAKPEKPTKKGAQAPERRKLTEQEELTYGVSTHDRLPSGPTFRYDRINKILTTKSNAQHARITNTLNELDVPARLTMPTKAVVDQMEHLLVNIQTLLDLKKLSDKFDAEIKLEKAKKAERDKASGGPAAQLAAAAESSTKGGSNGETAKENGAANKDGKKSGDAAPSSAASTGKPAAGGEATNGEKDPSSKDEKSSAEKPVADGKEADDEKAAAKEAKDTTNGVKQEAGTADDKEERPSSSGGHNKRSASVLSSVSDKSAKRQKK</sequence>
<dbReference type="InterPro" id="IPR032563">
    <property type="entry name" value="DAMP1_SANT-like"/>
</dbReference>
<feature type="compositionally biased region" description="Low complexity" evidence="8">
    <location>
        <begin position="355"/>
        <end position="369"/>
    </location>
</feature>
<comment type="subcellular location">
    <subcellularLocation>
        <location evidence="1">Nucleus</location>
    </subcellularLocation>
</comment>
<feature type="compositionally biased region" description="Basic and acidic residues" evidence="8">
    <location>
        <begin position="71"/>
        <end position="81"/>
    </location>
</feature>
<evidence type="ECO:0000256" key="7">
    <source>
        <dbReference type="ARBA" id="ARBA00023242"/>
    </source>
</evidence>
<feature type="region of interest" description="Disordered" evidence="8">
    <location>
        <begin position="61"/>
        <end position="81"/>
    </location>
</feature>
<feature type="compositionally biased region" description="Low complexity" evidence="8">
    <location>
        <begin position="105"/>
        <end position="116"/>
    </location>
</feature>
<feature type="region of interest" description="Disordered" evidence="8">
    <location>
        <begin position="1"/>
        <end position="31"/>
    </location>
</feature>
<protein>
    <recommendedName>
        <fullName evidence="3">SWR1-complex protein 4</fullName>
    </recommendedName>
</protein>
<feature type="compositionally biased region" description="Basic and acidic residues" evidence="8">
    <location>
        <begin position="117"/>
        <end position="132"/>
    </location>
</feature>
<dbReference type="InterPro" id="IPR027109">
    <property type="entry name" value="Swc4/Dmap1"/>
</dbReference>
<feature type="region of interest" description="Disordered" evidence="8">
    <location>
        <begin position="98"/>
        <end position="137"/>
    </location>
</feature>
<keyword evidence="5" id="KW-0805">Transcription regulation</keyword>
<keyword evidence="11" id="KW-1185">Reference proteome</keyword>
<comment type="similarity">
    <text evidence="2">Belongs to the SWC4 family.</text>
</comment>
<dbReference type="PANTHER" id="PTHR12855">
    <property type="entry name" value="DNA METHYLTRANSFERASE 1-ASSOCIATED PROTEIN 1 FAMILY MEMBER"/>
    <property type="match status" value="1"/>
</dbReference>
<evidence type="ECO:0000313" key="10">
    <source>
        <dbReference type="EMBL" id="KAK8877418.1"/>
    </source>
</evidence>
<gene>
    <name evidence="10" type="ORF">PGQ11_002364</name>
</gene>
<keyword evidence="7" id="KW-0539">Nucleus</keyword>
<evidence type="ECO:0000259" key="9">
    <source>
        <dbReference type="Pfam" id="PF16282"/>
    </source>
</evidence>
<feature type="domain" description="DAMP1 SANT/Myb-like" evidence="9">
    <location>
        <begin position="137"/>
        <end position="231"/>
    </location>
</feature>
<evidence type="ECO:0000256" key="2">
    <source>
        <dbReference type="ARBA" id="ARBA00006918"/>
    </source>
</evidence>
<evidence type="ECO:0000256" key="6">
    <source>
        <dbReference type="ARBA" id="ARBA00023163"/>
    </source>
</evidence>
<name>A0ABR2JIT3_9PEZI</name>
<organism evidence="10 11">
    <name type="scientific">Apiospora arundinis</name>
    <dbReference type="NCBI Taxonomy" id="335852"/>
    <lineage>
        <taxon>Eukaryota</taxon>
        <taxon>Fungi</taxon>
        <taxon>Dikarya</taxon>
        <taxon>Ascomycota</taxon>
        <taxon>Pezizomycotina</taxon>
        <taxon>Sordariomycetes</taxon>
        <taxon>Xylariomycetidae</taxon>
        <taxon>Amphisphaeriales</taxon>
        <taxon>Apiosporaceae</taxon>
        <taxon>Apiospora</taxon>
    </lineage>
</organism>
<comment type="caution">
    <text evidence="10">The sequence shown here is derived from an EMBL/GenBank/DDBJ whole genome shotgun (WGS) entry which is preliminary data.</text>
</comment>
<dbReference type="Proteomes" id="UP001390339">
    <property type="component" value="Unassembled WGS sequence"/>
</dbReference>
<accession>A0ABR2JIT3</accession>
<evidence type="ECO:0000256" key="3">
    <source>
        <dbReference type="ARBA" id="ARBA00019132"/>
    </source>
</evidence>
<evidence type="ECO:0000256" key="4">
    <source>
        <dbReference type="ARBA" id="ARBA00022853"/>
    </source>
</evidence>
<dbReference type="Gene3D" id="1.10.10.60">
    <property type="entry name" value="Homeodomain-like"/>
    <property type="match status" value="1"/>
</dbReference>
<keyword evidence="4" id="KW-0156">Chromatin regulator</keyword>
<feature type="compositionally biased region" description="Low complexity" evidence="8">
    <location>
        <begin position="647"/>
        <end position="656"/>
    </location>
</feature>
<dbReference type="Pfam" id="PF16282">
    <property type="entry name" value="SANT_DAMP1_like"/>
    <property type="match status" value="1"/>
</dbReference>
<feature type="region of interest" description="Disordered" evidence="8">
    <location>
        <begin position="514"/>
        <end position="664"/>
    </location>
</feature>
<keyword evidence="6" id="KW-0804">Transcription</keyword>